<organism evidence="1">
    <name type="scientific">marine sediment metagenome</name>
    <dbReference type="NCBI Taxonomy" id="412755"/>
    <lineage>
        <taxon>unclassified sequences</taxon>
        <taxon>metagenomes</taxon>
        <taxon>ecological metagenomes</taxon>
    </lineage>
</organism>
<dbReference type="EMBL" id="BARS01014159">
    <property type="protein sequence ID" value="GAF90628.1"/>
    <property type="molecule type" value="Genomic_DNA"/>
</dbReference>
<dbReference type="AlphaFoldDB" id="X0TAU5"/>
<feature type="non-terminal residue" evidence="1">
    <location>
        <position position="33"/>
    </location>
</feature>
<accession>X0TAU5</accession>
<proteinExistence type="predicted"/>
<protein>
    <submittedName>
        <fullName evidence="1">Uncharacterized protein</fullName>
    </submittedName>
</protein>
<gene>
    <name evidence="1" type="ORF">S01H1_24081</name>
</gene>
<reference evidence="1" key="1">
    <citation type="journal article" date="2014" name="Front. Microbiol.">
        <title>High frequency of phylogenetically diverse reductive dehalogenase-homologous genes in deep subseafloor sedimentary metagenomes.</title>
        <authorList>
            <person name="Kawai M."/>
            <person name="Futagami T."/>
            <person name="Toyoda A."/>
            <person name="Takaki Y."/>
            <person name="Nishi S."/>
            <person name="Hori S."/>
            <person name="Arai W."/>
            <person name="Tsubouchi T."/>
            <person name="Morono Y."/>
            <person name="Uchiyama I."/>
            <person name="Ito T."/>
            <person name="Fujiyama A."/>
            <person name="Inagaki F."/>
            <person name="Takami H."/>
        </authorList>
    </citation>
    <scope>NUCLEOTIDE SEQUENCE</scope>
    <source>
        <strain evidence="1">Expedition CK06-06</strain>
    </source>
</reference>
<comment type="caution">
    <text evidence="1">The sequence shown here is derived from an EMBL/GenBank/DDBJ whole genome shotgun (WGS) entry which is preliminary data.</text>
</comment>
<sequence length="33" mass="3554">MTSVMSRSELAEAAPPYDLDDRYRAGAGPVLLT</sequence>
<name>X0TAU5_9ZZZZ</name>
<evidence type="ECO:0000313" key="1">
    <source>
        <dbReference type="EMBL" id="GAF90628.1"/>
    </source>
</evidence>